<accession>A0A4Y9T2R7</accession>
<feature type="transmembrane region" description="Helical" evidence="5">
    <location>
        <begin position="65"/>
        <end position="83"/>
    </location>
</feature>
<feature type="transmembrane region" description="Helical" evidence="5">
    <location>
        <begin position="325"/>
        <end position="351"/>
    </location>
</feature>
<proteinExistence type="predicted"/>
<organism evidence="7 8">
    <name type="scientific">Massilia horti</name>
    <dbReference type="NCBI Taxonomy" id="2562153"/>
    <lineage>
        <taxon>Bacteria</taxon>
        <taxon>Pseudomonadati</taxon>
        <taxon>Pseudomonadota</taxon>
        <taxon>Betaproteobacteria</taxon>
        <taxon>Burkholderiales</taxon>
        <taxon>Oxalobacteraceae</taxon>
        <taxon>Telluria group</taxon>
        <taxon>Massilia</taxon>
    </lineage>
</organism>
<feature type="transmembrane region" description="Helical" evidence="5">
    <location>
        <begin position="385"/>
        <end position="407"/>
    </location>
</feature>
<evidence type="ECO:0000259" key="6">
    <source>
        <dbReference type="Pfam" id="PF04932"/>
    </source>
</evidence>
<keyword evidence="4 5" id="KW-0472">Membrane</keyword>
<feature type="domain" description="O-antigen ligase-related" evidence="6">
    <location>
        <begin position="184"/>
        <end position="338"/>
    </location>
</feature>
<dbReference type="InterPro" id="IPR051533">
    <property type="entry name" value="WaaL-like"/>
</dbReference>
<dbReference type="AlphaFoldDB" id="A0A4Y9T2R7"/>
<dbReference type="Proteomes" id="UP000297258">
    <property type="component" value="Unassembled WGS sequence"/>
</dbReference>
<feature type="transmembrane region" description="Helical" evidence="5">
    <location>
        <begin position="95"/>
        <end position="111"/>
    </location>
</feature>
<dbReference type="GO" id="GO:0016874">
    <property type="term" value="F:ligase activity"/>
    <property type="evidence" value="ECO:0007669"/>
    <property type="project" value="UniProtKB-KW"/>
</dbReference>
<evidence type="ECO:0000256" key="3">
    <source>
        <dbReference type="ARBA" id="ARBA00022989"/>
    </source>
</evidence>
<keyword evidence="2 5" id="KW-0812">Transmembrane</keyword>
<sequence length="415" mass="45425">MNNNLKKSHKSAPVWIGALTFLFPALSLVTLFGVSTVSFLFLFIAPFMWRDCRAALARHWHESRWVVFAFMFNFCFALLCYVVRPEATANNLEKPLRMFLAVTVLMLVLVARPPRRALWWGVIAGTLAALALVAYQRLGQHIDRPGGLINPITFGDLSLCMALLAVVATIDIQRGWRMAWPVLGALAGIAAALFTGTRGALVALLPVGLVLLQARLVPGRRVRALVAAGLLICGSAYFVPSLGMQDRVAEGVDDVRAWSDGGSKDTSLGIRLELWKGAVMLIQEHPLFGIDANLTHGELRRYVQQGLLDRAVLPMPHMHNDGLQAFATGGIVGFAAWFSLLAAPFAFFWRALGQARASAPQQLAPALAGLLVVLCYFSFGLTEVIFWSVKGSMFYAFMVFLLMGYCLNAKESIGK</sequence>
<evidence type="ECO:0000256" key="5">
    <source>
        <dbReference type="SAM" id="Phobius"/>
    </source>
</evidence>
<name>A0A4Y9T2R7_9BURK</name>
<dbReference type="Pfam" id="PF04932">
    <property type="entry name" value="Wzy_C"/>
    <property type="match status" value="1"/>
</dbReference>
<keyword evidence="7" id="KW-0436">Ligase</keyword>
<protein>
    <submittedName>
        <fullName evidence="7">O-antigen ligase family protein</fullName>
    </submittedName>
</protein>
<dbReference type="InterPro" id="IPR007016">
    <property type="entry name" value="O-antigen_ligase-rel_domated"/>
</dbReference>
<feature type="transmembrane region" description="Helical" evidence="5">
    <location>
        <begin position="12"/>
        <end position="45"/>
    </location>
</feature>
<dbReference type="PANTHER" id="PTHR37422">
    <property type="entry name" value="TEICHURONIC ACID BIOSYNTHESIS PROTEIN TUAE"/>
    <property type="match status" value="1"/>
</dbReference>
<feature type="transmembrane region" description="Helical" evidence="5">
    <location>
        <begin position="147"/>
        <end position="170"/>
    </location>
</feature>
<evidence type="ECO:0000256" key="4">
    <source>
        <dbReference type="ARBA" id="ARBA00023136"/>
    </source>
</evidence>
<reference evidence="7 8" key="1">
    <citation type="submission" date="2019-03" db="EMBL/GenBank/DDBJ databases">
        <title>Draft genome of Massilia hortus sp. nov., a novel bacterial species of the Oxalobacteraceae family.</title>
        <authorList>
            <person name="Peta V."/>
            <person name="Raths R."/>
            <person name="Bucking H."/>
        </authorList>
    </citation>
    <scope>NUCLEOTIDE SEQUENCE [LARGE SCALE GENOMIC DNA]</scope>
    <source>
        <strain evidence="7 8">ONC3</strain>
    </source>
</reference>
<dbReference type="EMBL" id="SPUM01000040">
    <property type="protein sequence ID" value="TFW33452.1"/>
    <property type="molecule type" value="Genomic_DNA"/>
</dbReference>
<evidence type="ECO:0000313" key="7">
    <source>
        <dbReference type="EMBL" id="TFW33452.1"/>
    </source>
</evidence>
<feature type="transmembrane region" description="Helical" evidence="5">
    <location>
        <begin position="224"/>
        <end position="243"/>
    </location>
</feature>
<feature type="transmembrane region" description="Helical" evidence="5">
    <location>
        <begin position="182"/>
        <end position="212"/>
    </location>
</feature>
<comment type="caution">
    <text evidence="7">The sequence shown here is derived from an EMBL/GenBank/DDBJ whole genome shotgun (WGS) entry which is preliminary data.</text>
</comment>
<feature type="transmembrane region" description="Helical" evidence="5">
    <location>
        <begin position="117"/>
        <end position="135"/>
    </location>
</feature>
<gene>
    <name evidence="7" type="ORF">E4O92_06840</name>
</gene>
<dbReference type="GO" id="GO:0016020">
    <property type="term" value="C:membrane"/>
    <property type="evidence" value="ECO:0007669"/>
    <property type="project" value="UniProtKB-SubCell"/>
</dbReference>
<evidence type="ECO:0000313" key="8">
    <source>
        <dbReference type="Proteomes" id="UP000297258"/>
    </source>
</evidence>
<dbReference type="OrthoDB" id="8576060at2"/>
<feature type="transmembrane region" description="Helical" evidence="5">
    <location>
        <begin position="363"/>
        <end position="379"/>
    </location>
</feature>
<keyword evidence="8" id="KW-1185">Reference proteome</keyword>
<evidence type="ECO:0000256" key="2">
    <source>
        <dbReference type="ARBA" id="ARBA00022692"/>
    </source>
</evidence>
<dbReference type="PANTHER" id="PTHR37422:SF13">
    <property type="entry name" value="LIPOPOLYSACCHARIDE BIOSYNTHESIS PROTEIN PA4999-RELATED"/>
    <property type="match status" value="1"/>
</dbReference>
<evidence type="ECO:0000256" key="1">
    <source>
        <dbReference type="ARBA" id="ARBA00004141"/>
    </source>
</evidence>
<comment type="subcellular location">
    <subcellularLocation>
        <location evidence="1">Membrane</location>
        <topology evidence="1">Multi-pass membrane protein</topology>
    </subcellularLocation>
</comment>
<keyword evidence="3 5" id="KW-1133">Transmembrane helix</keyword>